<evidence type="ECO:0000256" key="1">
    <source>
        <dbReference type="PROSITE-ProRule" id="PRU00175"/>
    </source>
</evidence>
<evidence type="ECO:0000313" key="6">
    <source>
        <dbReference type="Proteomes" id="UP001178507"/>
    </source>
</evidence>
<evidence type="ECO:0000313" key="5">
    <source>
        <dbReference type="EMBL" id="CAJ1399704.1"/>
    </source>
</evidence>
<dbReference type="Pfam" id="PF13920">
    <property type="entry name" value="zf-C3HC4_3"/>
    <property type="match status" value="1"/>
</dbReference>
<feature type="transmembrane region" description="Helical" evidence="3">
    <location>
        <begin position="242"/>
        <end position="267"/>
    </location>
</feature>
<evidence type="ECO:0000256" key="3">
    <source>
        <dbReference type="SAM" id="Phobius"/>
    </source>
</evidence>
<gene>
    <name evidence="5" type="ORF">EVOR1521_LOCUS23195</name>
</gene>
<keyword evidence="2" id="KW-0175">Coiled coil</keyword>
<dbReference type="Proteomes" id="UP001178507">
    <property type="component" value="Unassembled WGS sequence"/>
</dbReference>
<evidence type="ECO:0000256" key="2">
    <source>
        <dbReference type="SAM" id="Coils"/>
    </source>
</evidence>
<reference evidence="5" key="1">
    <citation type="submission" date="2023-08" db="EMBL/GenBank/DDBJ databases">
        <authorList>
            <person name="Chen Y."/>
            <person name="Shah S."/>
            <person name="Dougan E. K."/>
            <person name="Thang M."/>
            <person name="Chan C."/>
        </authorList>
    </citation>
    <scope>NUCLEOTIDE SEQUENCE</scope>
</reference>
<feature type="transmembrane region" description="Helical" evidence="3">
    <location>
        <begin position="371"/>
        <end position="389"/>
    </location>
</feature>
<keyword evidence="3" id="KW-1133">Transmembrane helix</keyword>
<dbReference type="PANTHER" id="PTHR14879:SF5">
    <property type="entry name" value="RING-TYPE DOMAIN-CONTAINING PROTEIN"/>
    <property type="match status" value="1"/>
</dbReference>
<dbReference type="GO" id="GO:0008270">
    <property type="term" value="F:zinc ion binding"/>
    <property type="evidence" value="ECO:0007669"/>
    <property type="project" value="UniProtKB-KW"/>
</dbReference>
<dbReference type="SUPFAM" id="SSF57850">
    <property type="entry name" value="RING/U-box"/>
    <property type="match status" value="1"/>
</dbReference>
<comment type="caution">
    <text evidence="5">The sequence shown here is derived from an EMBL/GenBank/DDBJ whole genome shotgun (WGS) entry which is preliminary data.</text>
</comment>
<keyword evidence="1" id="KW-0862">Zinc</keyword>
<dbReference type="EMBL" id="CAUJNA010003345">
    <property type="protein sequence ID" value="CAJ1399704.1"/>
    <property type="molecule type" value="Genomic_DNA"/>
</dbReference>
<dbReference type="Gene3D" id="3.30.40.10">
    <property type="entry name" value="Zinc/RING finger domain, C3HC4 (zinc finger)"/>
    <property type="match status" value="1"/>
</dbReference>
<feature type="transmembrane region" description="Helical" evidence="3">
    <location>
        <begin position="137"/>
        <end position="158"/>
    </location>
</feature>
<dbReference type="InterPro" id="IPR051728">
    <property type="entry name" value="RING-FYVE_E3_ubiquitin-ligase"/>
</dbReference>
<feature type="coiled-coil region" evidence="2">
    <location>
        <begin position="550"/>
        <end position="584"/>
    </location>
</feature>
<dbReference type="SMART" id="SM00184">
    <property type="entry name" value="RING"/>
    <property type="match status" value="1"/>
</dbReference>
<keyword evidence="3" id="KW-0812">Transmembrane</keyword>
<dbReference type="InterPro" id="IPR013083">
    <property type="entry name" value="Znf_RING/FYVE/PHD"/>
</dbReference>
<sequence length="772" mass="86439">MATAHHSVVLAEEVSKLRSEISELMAQVHEIGELKARVGEIAELKAQVHELQNWTGWTVSIDVDAIIEAETSKLQTSTERGVELAGDGKLGESNENGNARTQSNISAANAENIISFERDSAWSIPLVVSWSNLCDSIFAVLLLLLNFTTQLLLTVVLVSPEFIGEDFSEKLESVRHWRRSFAHDIKYATLSERSLATMVCDEDGSLIFSTAQADLVGEINSYLGLAKSGEDAFQLPFFQPGVMLSVLCILLWSICILRELRTVWSVLRAVVLGRSVGKWQGVSWHRFVAMMIVCFTRTAVALALLISGSMWLARTTSITELMLNCVALESVLHVDEFVFAALVPTNLQQLIKTLPTVSVSRSRRWPQVENLLLGLMLTAALVLPYALFLEPLAETMLAVKIELCGGNLEFVMGVKDDLVRVVTTSASVSSSTNLTYIETAVQEYAFPSSVQERLSRPVLEPDITRAREMLNQGYGDWKREAFHGLQLFYALFVDLMSVHNNYDYSQHQEIVEFAAWASYVGCPALRVQPAALQSVRDSLIETEKRHVGDHQILAEEASEERRQREEAEAALQAVRDSLIETERSHVRDQQVLAEEVSHERRQCEEAEAALQAVHGSLIEMEKRHARDHQILAEEVSEERRLREEAEAALQAVRDSLIETERNHVYDHQILAEEVSEERGQCEEAEAQLVDLGLRSESLELSVHLQQLEQRSLADAYESLRVLTQCCVCMDAPREALLMPCKHLAMCRSCAVRVIRCPLCRKSIQAVVCTTWA</sequence>
<proteinExistence type="predicted"/>
<name>A0AA36J5X2_9DINO</name>
<dbReference type="PANTHER" id="PTHR14879">
    <property type="entry name" value="CASPASE REGULATOR, RING FINGER DOMAIN-CONTAINING"/>
    <property type="match status" value="1"/>
</dbReference>
<dbReference type="AlphaFoldDB" id="A0AA36J5X2"/>
<organism evidence="5 6">
    <name type="scientific">Effrenium voratum</name>
    <dbReference type="NCBI Taxonomy" id="2562239"/>
    <lineage>
        <taxon>Eukaryota</taxon>
        <taxon>Sar</taxon>
        <taxon>Alveolata</taxon>
        <taxon>Dinophyceae</taxon>
        <taxon>Suessiales</taxon>
        <taxon>Symbiodiniaceae</taxon>
        <taxon>Effrenium</taxon>
    </lineage>
</organism>
<dbReference type="InterPro" id="IPR001841">
    <property type="entry name" value="Znf_RING"/>
</dbReference>
<evidence type="ECO:0000259" key="4">
    <source>
        <dbReference type="PROSITE" id="PS50089"/>
    </source>
</evidence>
<feature type="coiled-coil region" evidence="2">
    <location>
        <begin position="628"/>
        <end position="687"/>
    </location>
</feature>
<accession>A0AA36J5X2</accession>
<keyword evidence="1" id="KW-0479">Metal-binding</keyword>
<dbReference type="PROSITE" id="PS50089">
    <property type="entry name" value="ZF_RING_2"/>
    <property type="match status" value="1"/>
</dbReference>
<protein>
    <recommendedName>
        <fullName evidence="4">RING-type domain-containing protein</fullName>
    </recommendedName>
</protein>
<keyword evidence="6" id="KW-1185">Reference proteome</keyword>
<keyword evidence="3" id="KW-0472">Membrane</keyword>
<keyword evidence="1" id="KW-0863">Zinc-finger</keyword>
<feature type="domain" description="RING-type" evidence="4">
    <location>
        <begin position="725"/>
        <end position="760"/>
    </location>
</feature>